<comment type="caution">
    <text evidence="3">The sequence shown here is derived from an EMBL/GenBank/DDBJ whole genome shotgun (WGS) entry which is preliminary data.</text>
</comment>
<dbReference type="Proteomes" id="UP000696294">
    <property type="component" value="Unassembled WGS sequence"/>
</dbReference>
<feature type="compositionally biased region" description="Low complexity" evidence="1">
    <location>
        <begin position="62"/>
        <end position="113"/>
    </location>
</feature>
<feature type="compositionally biased region" description="Basic and acidic residues" evidence="1">
    <location>
        <begin position="155"/>
        <end position="179"/>
    </location>
</feature>
<dbReference type="RefSeq" id="WP_168005967.1">
    <property type="nucleotide sequence ID" value="NZ_JAATEP010000001.1"/>
</dbReference>
<accession>A0ABX1AR98</accession>
<keyword evidence="4" id="KW-1185">Reference proteome</keyword>
<protein>
    <submittedName>
        <fullName evidence="3">Uncharacterized protein</fullName>
    </submittedName>
</protein>
<evidence type="ECO:0000256" key="1">
    <source>
        <dbReference type="SAM" id="MobiDB-lite"/>
    </source>
</evidence>
<dbReference type="EMBL" id="JAATEP010000001">
    <property type="protein sequence ID" value="NJP88180.1"/>
    <property type="molecule type" value="Genomic_DNA"/>
</dbReference>
<feature type="transmembrane region" description="Helical" evidence="2">
    <location>
        <begin position="23"/>
        <end position="47"/>
    </location>
</feature>
<feature type="compositionally biased region" description="Low complexity" evidence="1">
    <location>
        <begin position="121"/>
        <end position="154"/>
    </location>
</feature>
<gene>
    <name evidence="3" type="ORF">HCN51_01690</name>
</gene>
<evidence type="ECO:0000313" key="4">
    <source>
        <dbReference type="Proteomes" id="UP000696294"/>
    </source>
</evidence>
<keyword evidence="2" id="KW-0812">Transmembrane</keyword>
<organism evidence="3 4">
    <name type="scientific">Nonomuraea composti</name>
    <dbReference type="NCBI Taxonomy" id="2720023"/>
    <lineage>
        <taxon>Bacteria</taxon>
        <taxon>Bacillati</taxon>
        <taxon>Actinomycetota</taxon>
        <taxon>Actinomycetes</taxon>
        <taxon>Streptosporangiales</taxon>
        <taxon>Streptosporangiaceae</taxon>
        <taxon>Nonomuraea</taxon>
    </lineage>
</organism>
<keyword evidence="2" id="KW-0472">Membrane</keyword>
<reference evidence="3 4" key="1">
    <citation type="submission" date="2020-03" db="EMBL/GenBank/DDBJ databases">
        <title>WGS of actinomycetes isolated from Thailand.</title>
        <authorList>
            <person name="Thawai C."/>
        </authorList>
    </citation>
    <scope>NUCLEOTIDE SEQUENCE [LARGE SCALE GENOMIC DNA]</scope>
    <source>
        <strain evidence="3 4">FMUSA5-5</strain>
    </source>
</reference>
<feature type="region of interest" description="Disordered" evidence="1">
    <location>
        <begin position="54"/>
        <end position="179"/>
    </location>
</feature>
<proteinExistence type="predicted"/>
<keyword evidence="2" id="KW-1133">Transmembrane helix</keyword>
<sequence length="179" mass="18132">MSGAHRTTGTAVLADQNSRRRRALMIVAALGGTLTLACAAVLIGGTFNGTRLDAVNRPGGDAPSASATAPPSSQEPATNSPTARLLRTTTPKTRRSAPATPTPARTRTSPAGAVTPSGTIRPSRPATTPATRPAPTAAPSTTPVAPTTSPTANATDHRPPGQTKEPQRGGQDKTHGPKR</sequence>
<name>A0ABX1AR98_9ACTN</name>
<evidence type="ECO:0000313" key="3">
    <source>
        <dbReference type="EMBL" id="NJP88180.1"/>
    </source>
</evidence>
<evidence type="ECO:0000256" key="2">
    <source>
        <dbReference type="SAM" id="Phobius"/>
    </source>
</evidence>